<dbReference type="AlphaFoldDB" id="A0AAN8UWC0"/>
<comment type="caution">
    <text evidence="2">The sequence shown here is derived from an EMBL/GenBank/DDBJ whole genome shotgun (WGS) entry which is preliminary data.</text>
</comment>
<dbReference type="SUPFAM" id="SSF81383">
    <property type="entry name" value="F-box domain"/>
    <property type="match status" value="1"/>
</dbReference>
<feature type="region of interest" description="Disordered" evidence="1">
    <location>
        <begin position="1"/>
        <end position="38"/>
    </location>
</feature>
<name>A0AAN8UWC0_9MAGN</name>
<keyword evidence="3" id="KW-1185">Reference proteome</keyword>
<dbReference type="EMBL" id="JBAMMX010000021">
    <property type="protein sequence ID" value="KAK6919221.1"/>
    <property type="molecule type" value="Genomic_DNA"/>
</dbReference>
<gene>
    <name evidence="2" type="ORF">RJ641_015125</name>
</gene>
<dbReference type="PANTHER" id="PTHR19855">
    <property type="entry name" value="WD40 REPEAT PROTEIN 12, 37"/>
    <property type="match status" value="1"/>
</dbReference>
<evidence type="ECO:0008006" key="4">
    <source>
        <dbReference type="Google" id="ProtNLM"/>
    </source>
</evidence>
<accession>A0AAN8UWC0</accession>
<dbReference type="PANTHER" id="PTHR19855:SF31">
    <property type="entry name" value="TRANSCRIPTIONAL REGULATOR STERILE APETALA"/>
    <property type="match status" value="1"/>
</dbReference>
<dbReference type="Gene3D" id="1.20.1280.50">
    <property type="match status" value="1"/>
</dbReference>
<reference evidence="2 3" key="1">
    <citation type="submission" date="2023-12" db="EMBL/GenBank/DDBJ databases">
        <title>A high-quality genome assembly for Dillenia turbinata (Dilleniales).</title>
        <authorList>
            <person name="Chanderbali A."/>
        </authorList>
    </citation>
    <scope>NUCLEOTIDE SEQUENCE [LARGE SCALE GENOMIC DNA]</scope>
    <source>
        <strain evidence="2">LSX21</strain>
        <tissue evidence="2">Leaf</tissue>
    </source>
</reference>
<proteinExistence type="predicted"/>
<dbReference type="InterPro" id="IPR036322">
    <property type="entry name" value="WD40_repeat_dom_sf"/>
</dbReference>
<sequence>MSSSSSSSSTAPSSPDVEEGGDGGGGNGGRERTRRRSNNEIWPEPFVEALATQVAVDAARSLGRLSAAPALANLFLVCSTWRAVSRSDLLWQYLTRHIWGRARLLHDTWRDEFIFRHRTYRNFRTGNYARTTLHFDPSDAEDNDSLVCRCLALSDHHLASGFADGSVRLFHLPSRRHLSTFRPHHRDDRIGRFSRAVIGILLSDDSIVFASHDGDIHVASLHPPSPSPPTRRAHYGNLVNDGVLVDFTGCNRWWVGLYAGVPGRSFRVWNGETEDTVFVGGTLTDAESVNGWRLLADPTEFIGRIRVTSEESAVACTKMSLMVFDLRNFELILSEEFRREVVVGAVDVSNDAAVLVDIRGVASVRRVRDLGQVRGFRLRGGGAGVVGLLGCMNLGYVLMCAGGATRVWDWETGQGGHGGGSLYSFRERIGEASAFVANDRHVAAYTSDTIIHLWDFGA</sequence>
<dbReference type="SUPFAM" id="SSF50978">
    <property type="entry name" value="WD40 repeat-like"/>
    <property type="match status" value="1"/>
</dbReference>
<dbReference type="InterPro" id="IPR015943">
    <property type="entry name" value="WD40/YVTN_repeat-like_dom_sf"/>
</dbReference>
<evidence type="ECO:0000256" key="1">
    <source>
        <dbReference type="SAM" id="MobiDB-lite"/>
    </source>
</evidence>
<feature type="compositionally biased region" description="Low complexity" evidence="1">
    <location>
        <begin position="1"/>
        <end position="14"/>
    </location>
</feature>
<dbReference type="Gene3D" id="2.130.10.10">
    <property type="entry name" value="YVTN repeat-like/Quinoprotein amine dehydrogenase"/>
    <property type="match status" value="1"/>
</dbReference>
<evidence type="ECO:0000313" key="2">
    <source>
        <dbReference type="EMBL" id="KAK6919221.1"/>
    </source>
</evidence>
<protein>
    <recommendedName>
        <fullName evidence="4">F-box domain-containing protein</fullName>
    </recommendedName>
</protein>
<evidence type="ECO:0000313" key="3">
    <source>
        <dbReference type="Proteomes" id="UP001370490"/>
    </source>
</evidence>
<organism evidence="2 3">
    <name type="scientific">Dillenia turbinata</name>
    <dbReference type="NCBI Taxonomy" id="194707"/>
    <lineage>
        <taxon>Eukaryota</taxon>
        <taxon>Viridiplantae</taxon>
        <taxon>Streptophyta</taxon>
        <taxon>Embryophyta</taxon>
        <taxon>Tracheophyta</taxon>
        <taxon>Spermatophyta</taxon>
        <taxon>Magnoliopsida</taxon>
        <taxon>eudicotyledons</taxon>
        <taxon>Gunneridae</taxon>
        <taxon>Pentapetalae</taxon>
        <taxon>Dilleniales</taxon>
        <taxon>Dilleniaceae</taxon>
        <taxon>Dillenia</taxon>
    </lineage>
</organism>
<dbReference type="Proteomes" id="UP001370490">
    <property type="component" value="Unassembled WGS sequence"/>
</dbReference>
<dbReference type="InterPro" id="IPR036047">
    <property type="entry name" value="F-box-like_dom_sf"/>
</dbReference>